<dbReference type="EMBL" id="KV441548">
    <property type="protein sequence ID" value="OAG12529.1"/>
    <property type="molecule type" value="Genomic_DNA"/>
</dbReference>
<dbReference type="PANTHER" id="PTHR47784">
    <property type="entry name" value="STEROL UPTAKE CONTROL PROTEIN 2"/>
    <property type="match status" value="1"/>
</dbReference>
<protein>
    <recommendedName>
        <fullName evidence="2">Zn(2)-C6 fungal-type domain-containing protein</fullName>
    </recommendedName>
</protein>
<dbReference type="GeneID" id="28765211"/>
<dbReference type="SMART" id="SM00066">
    <property type="entry name" value="GAL4"/>
    <property type="match status" value="1"/>
</dbReference>
<dbReference type="Gene3D" id="4.10.240.10">
    <property type="entry name" value="Zn(2)-C6 fungal-type DNA-binding domain"/>
    <property type="match status" value="1"/>
</dbReference>
<evidence type="ECO:0000256" key="1">
    <source>
        <dbReference type="ARBA" id="ARBA00023242"/>
    </source>
</evidence>
<dbReference type="RefSeq" id="XP_018042894.1">
    <property type="nucleotide sequence ID" value="XM_018181725.1"/>
</dbReference>
<dbReference type="GO" id="GO:0001228">
    <property type="term" value="F:DNA-binding transcription activator activity, RNA polymerase II-specific"/>
    <property type="evidence" value="ECO:0007669"/>
    <property type="project" value="TreeGrafter"/>
</dbReference>
<keyword evidence="4" id="KW-1185">Reference proteome</keyword>
<dbReference type="PANTHER" id="PTHR47784:SF5">
    <property type="entry name" value="STEROL UPTAKE CONTROL PROTEIN 2"/>
    <property type="match status" value="1"/>
</dbReference>
<dbReference type="Proteomes" id="UP000077069">
    <property type="component" value="Unassembled WGS sequence"/>
</dbReference>
<name>A0A177D0N9_9PLEO</name>
<dbReference type="InterPro" id="IPR001138">
    <property type="entry name" value="Zn2Cys6_DnaBD"/>
</dbReference>
<feature type="domain" description="Zn(2)-C6 fungal-type" evidence="2">
    <location>
        <begin position="18"/>
        <end position="48"/>
    </location>
</feature>
<dbReference type="OrthoDB" id="4937900at2759"/>
<dbReference type="InterPro" id="IPR053157">
    <property type="entry name" value="Sterol_Uptake_Regulator"/>
</dbReference>
<dbReference type="Pfam" id="PF00172">
    <property type="entry name" value="Zn_clus"/>
    <property type="match status" value="1"/>
</dbReference>
<keyword evidence="1" id="KW-0539">Nucleus</keyword>
<accession>A0A177D0N9</accession>
<evidence type="ECO:0000313" key="4">
    <source>
        <dbReference type="Proteomes" id="UP000077069"/>
    </source>
</evidence>
<dbReference type="AlphaFoldDB" id="A0A177D0N9"/>
<dbReference type="InParanoid" id="A0A177D0N9"/>
<evidence type="ECO:0000259" key="2">
    <source>
        <dbReference type="PROSITE" id="PS50048"/>
    </source>
</evidence>
<dbReference type="PROSITE" id="PS50048">
    <property type="entry name" value="ZN2_CY6_FUNGAL_2"/>
    <property type="match status" value="1"/>
</dbReference>
<gene>
    <name evidence="3" type="ORF">CC84DRAFT_1201500</name>
</gene>
<dbReference type="SUPFAM" id="SSF57701">
    <property type="entry name" value="Zn2/Cys6 DNA-binding domain"/>
    <property type="match status" value="1"/>
</dbReference>
<dbReference type="GO" id="GO:0008270">
    <property type="term" value="F:zinc ion binding"/>
    <property type="evidence" value="ECO:0007669"/>
    <property type="project" value="InterPro"/>
</dbReference>
<evidence type="ECO:0000313" key="3">
    <source>
        <dbReference type="EMBL" id="OAG12529.1"/>
    </source>
</evidence>
<proteinExistence type="predicted"/>
<sequence length="409" mass="46201">MQRNQRGTRKPHTKSRNGCSQCKKSRIKCDEQGPCCNHCSRRSLHCDFQDERTRLRIWTPSWARDVRPVFKQADSKFTKQSSTGTKPREILSLQIDFQIPCQPALLQQPSAHGLDFEAAPAFHHFVSSTSKTFSADGVPPGFWSTDIPSLALQHDYLLNAVLAVSALHKSHLVDHNPSNRVHLRHDVNQSIFWHRRSIESFVRSVRDVTRENCVPAIAMAAISALYSCALAQFLSSLQELEHIGQCIDVIFAAYKALQLFRPFASCLNAQGVVLAGASPIEVVASQRDAAASEETAARLHALLALTPVDLGHREIYESAIISYRDGDKLDRLRMVSPEYMALLREKKPMAVLIFTAFVQSELLHEQDAVVPWYFSLWRPKIHNYFIQFLGPLWTQYMDSTGEERSLSSS</sequence>
<dbReference type="PROSITE" id="PS00463">
    <property type="entry name" value="ZN2_CY6_FUNGAL_1"/>
    <property type="match status" value="1"/>
</dbReference>
<reference evidence="3 4" key="1">
    <citation type="submission" date="2016-05" db="EMBL/GenBank/DDBJ databases">
        <title>Comparative analysis of secretome profiles of manganese(II)-oxidizing ascomycete fungi.</title>
        <authorList>
            <consortium name="DOE Joint Genome Institute"/>
            <person name="Zeiner C.A."/>
            <person name="Purvine S.O."/>
            <person name="Zink E.M."/>
            <person name="Wu S."/>
            <person name="Pasa-Tolic L."/>
            <person name="Chaput D.L."/>
            <person name="Haridas S."/>
            <person name="Grigoriev I.V."/>
            <person name="Santelli C.M."/>
            <person name="Hansel C.M."/>
        </authorList>
    </citation>
    <scope>NUCLEOTIDE SEQUENCE [LARGE SCALE GENOMIC DNA]</scope>
    <source>
        <strain evidence="3 4">AP3s5-JAC2a</strain>
    </source>
</reference>
<organism evidence="3 4">
    <name type="scientific">Paraphaeosphaeria sporulosa</name>
    <dbReference type="NCBI Taxonomy" id="1460663"/>
    <lineage>
        <taxon>Eukaryota</taxon>
        <taxon>Fungi</taxon>
        <taxon>Dikarya</taxon>
        <taxon>Ascomycota</taxon>
        <taxon>Pezizomycotina</taxon>
        <taxon>Dothideomycetes</taxon>
        <taxon>Pleosporomycetidae</taxon>
        <taxon>Pleosporales</taxon>
        <taxon>Massarineae</taxon>
        <taxon>Didymosphaeriaceae</taxon>
        <taxon>Paraphaeosphaeria</taxon>
    </lineage>
</organism>
<dbReference type="InterPro" id="IPR036864">
    <property type="entry name" value="Zn2-C6_fun-type_DNA-bd_sf"/>
</dbReference>
<dbReference type="CDD" id="cd00067">
    <property type="entry name" value="GAL4"/>
    <property type="match status" value="1"/>
</dbReference>